<organism evidence="2 3">
    <name type="scientific">Solanum bulbocastanum</name>
    <name type="common">Wild potato</name>
    <dbReference type="NCBI Taxonomy" id="147425"/>
    <lineage>
        <taxon>Eukaryota</taxon>
        <taxon>Viridiplantae</taxon>
        <taxon>Streptophyta</taxon>
        <taxon>Embryophyta</taxon>
        <taxon>Tracheophyta</taxon>
        <taxon>Spermatophyta</taxon>
        <taxon>Magnoliopsida</taxon>
        <taxon>eudicotyledons</taxon>
        <taxon>Gunneridae</taxon>
        <taxon>Pentapetalae</taxon>
        <taxon>asterids</taxon>
        <taxon>lamiids</taxon>
        <taxon>Solanales</taxon>
        <taxon>Solanaceae</taxon>
        <taxon>Solanoideae</taxon>
        <taxon>Solaneae</taxon>
        <taxon>Solanum</taxon>
    </lineage>
</organism>
<dbReference type="Pfam" id="PF10551">
    <property type="entry name" value="MULE"/>
    <property type="match status" value="1"/>
</dbReference>
<dbReference type="PANTHER" id="PTHR31973">
    <property type="entry name" value="POLYPROTEIN, PUTATIVE-RELATED"/>
    <property type="match status" value="1"/>
</dbReference>
<dbReference type="Proteomes" id="UP001371456">
    <property type="component" value="Unassembled WGS sequence"/>
</dbReference>
<evidence type="ECO:0000259" key="1">
    <source>
        <dbReference type="Pfam" id="PF10551"/>
    </source>
</evidence>
<evidence type="ECO:0000313" key="3">
    <source>
        <dbReference type="Proteomes" id="UP001371456"/>
    </source>
</evidence>
<sequence>MGACKGELLVVVGKNENNQMYLIAWEVVDTETKHSLSWFIRYLIVDLNLGTSEGLTVISDMKKGLVPVLLKLLLNAEKRICARHIWSNWHVRWKGEERRKRLRGGALLNLIVREIQVNKIILNRLEHNQVNKVLFVVIPLLCQELLKQDLQCEVHHTLILEPHMQLHNQVNQALFVLTQHMCRDLLKKRFQLGLEEDWEEKKLMQEGPYLLLKENSSSQLLPLSGHKRPYSSASFAATRGNRRPATGFGVYFDPTTGAQVFNSGISSEKILHGPTKLKSASPTNIYIDFKPHGLN</sequence>
<protein>
    <recommendedName>
        <fullName evidence="1">MULE transposase domain-containing protein</fullName>
    </recommendedName>
</protein>
<dbReference type="PANTHER" id="PTHR31973:SF197">
    <property type="entry name" value="SWIM-TYPE DOMAIN-CONTAINING PROTEIN"/>
    <property type="match status" value="1"/>
</dbReference>
<feature type="domain" description="MULE transposase" evidence="1">
    <location>
        <begin position="4"/>
        <end position="88"/>
    </location>
</feature>
<reference evidence="2 3" key="1">
    <citation type="submission" date="2024-02" db="EMBL/GenBank/DDBJ databases">
        <title>de novo genome assembly of Solanum bulbocastanum strain 11H21.</title>
        <authorList>
            <person name="Hosaka A.J."/>
        </authorList>
    </citation>
    <scope>NUCLEOTIDE SEQUENCE [LARGE SCALE GENOMIC DNA]</scope>
    <source>
        <tissue evidence="2">Young leaves</tissue>
    </source>
</reference>
<name>A0AAN8Y5L3_SOLBU</name>
<dbReference type="AlphaFoldDB" id="A0AAN8Y5L3"/>
<proteinExistence type="predicted"/>
<accession>A0AAN8Y5L3</accession>
<gene>
    <name evidence="2" type="ORF">RDI58_021910</name>
</gene>
<dbReference type="EMBL" id="JBANQN010000009">
    <property type="protein sequence ID" value="KAK6779726.1"/>
    <property type="molecule type" value="Genomic_DNA"/>
</dbReference>
<keyword evidence="3" id="KW-1185">Reference proteome</keyword>
<dbReference type="InterPro" id="IPR018289">
    <property type="entry name" value="MULE_transposase_dom"/>
</dbReference>
<comment type="caution">
    <text evidence="2">The sequence shown here is derived from an EMBL/GenBank/DDBJ whole genome shotgun (WGS) entry which is preliminary data.</text>
</comment>
<evidence type="ECO:0000313" key="2">
    <source>
        <dbReference type="EMBL" id="KAK6779726.1"/>
    </source>
</evidence>